<evidence type="ECO:0000256" key="4">
    <source>
        <dbReference type="ARBA" id="ARBA00022683"/>
    </source>
</evidence>
<evidence type="ECO:0000313" key="6">
    <source>
        <dbReference type="EMBL" id="MDB7982547.1"/>
    </source>
</evidence>
<evidence type="ECO:0000256" key="5">
    <source>
        <dbReference type="PROSITE-ProRule" id="PRU00418"/>
    </source>
</evidence>
<dbReference type="RefSeq" id="WP_272002385.1">
    <property type="nucleotide sequence ID" value="NZ_JAQLXO010000010.1"/>
</dbReference>
<evidence type="ECO:0000256" key="3">
    <source>
        <dbReference type="ARBA" id="ARBA00022679"/>
    </source>
</evidence>
<dbReference type="PANTHER" id="PTHR34382:SF7">
    <property type="entry name" value="PTS SYSTEM N,N'-DIACETYLCHITOBIOSE-SPECIFIC EIIA COMPONENT"/>
    <property type="match status" value="1"/>
</dbReference>
<organism evidence="6 7">
    <name type="scientific">Faecalicoccus pleomorphus</name>
    <dbReference type="NCBI Taxonomy" id="1323"/>
    <lineage>
        <taxon>Bacteria</taxon>
        <taxon>Bacillati</taxon>
        <taxon>Bacillota</taxon>
        <taxon>Erysipelotrichia</taxon>
        <taxon>Erysipelotrichales</taxon>
        <taxon>Erysipelotrichaceae</taxon>
        <taxon>Faecalicoccus</taxon>
    </lineage>
</organism>
<dbReference type="PANTHER" id="PTHR34382">
    <property type="entry name" value="PTS SYSTEM N,N'-DIACETYLCHITOBIOSE-SPECIFIC EIIA COMPONENT"/>
    <property type="match status" value="1"/>
</dbReference>
<dbReference type="PROSITE" id="PS51095">
    <property type="entry name" value="PTS_EIIA_TYPE_3"/>
    <property type="match status" value="1"/>
</dbReference>
<name>A0AAW6CY87_9FIRM</name>
<comment type="caution">
    <text evidence="6">The sequence shown here is derived from an EMBL/GenBank/DDBJ whole genome shotgun (WGS) entry which is preliminary data.</text>
</comment>
<gene>
    <name evidence="6" type="ORF">PND82_06930</name>
</gene>
<keyword evidence="2" id="KW-0762">Sugar transport</keyword>
<dbReference type="Gene3D" id="1.20.58.80">
    <property type="entry name" value="Phosphotransferase system, lactose/cellobiose-type IIA subunit"/>
    <property type="match status" value="1"/>
</dbReference>
<dbReference type="GO" id="GO:0009401">
    <property type="term" value="P:phosphoenolpyruvate-dependent sugar phosphotransferase system"/>
    <property type="evidence" value="ECO:0007669"/>
    <property type="project" value="UniProtKB-KW"/>
</dbReference>
<sequence length="109" mass="12393">MSTITLDQLNEDAMKIILHAGDAKLLLNEAFTALSKKQEKEFHQKMNEAQQKIIEGHKVQTKCLQAQMELSENIFSVLLAHAQDTIMTVKSEYEMIEKISMLYLGGSHE</sequence>
<dbReference type="AlphaFoldDB" id="A0AAW6CY87"/>
<accession>A0AAW6CY87</accession>
<dbReference type="GO" id="GO:0016740">
    <property type="term" value="F:transferase activity"/>
    <property type="evidence" value="ECO:0007669"/>
    <property type="project" value="UniProtKB-KW"/>
</dbReference>
<evidence type="ECO:0000256" key="1">
    <source>
        <dbReference type="ARBA" id="ARBA00022448"/>
    </source>
</evidence>
<evidence type="ECO:0000256" key="2">
    <source>
        <dbReference type="ARBA" id="ARBA00022597"/>
    </source>
</evidence>
<evidence type="ECO:0000313" key="7">
    <source>
        <dbReference type="Proteomes" id="UP001212981"/>
    </source>
</evidence>
<dbReference type="Pfam" id="PF02255">
    <property type="entry name" value="PTS_IIA"/>
    <property type="match status" value="1"/>
</dbReference>
<keyword evidence="3" id="KW-0808">Transferase</keyword>
<reference evidence="6" key="1">
    <citation type="submission" date="2023-01" db="EMBL/GenBank/DDBJ databases">
        <title>Human gut microbiome strain richness.</title>
        <authorList>
            <person name="Chen-Liaw A."/>
        </authorList>
    </citation>
    <scope>NUCLEOTIDE SEQUENCE</scope>
    <source>
        <strain evidence="6">D8_m1001271B151109d0_201107</strain>
    </source>
</reference>
<dbReference type="SUPFAM" id="SSF46973">
    <property type="entry name" value="Enzyme IIa from lactose specific PTS, IIa-lac"/>
    <property type="match status" value="1"/>
</dbReference>
<keyword evidence="4" id="KW-0598">Phosphotransferase system</keyword>
<dbReference type="InterPro" id="IPR036542">
    <property type="entry name" value="PTS_IIA_lac/cel_sf"/>
</dbReference>
<dbReference type="EMBL" id="JAQLXO010000010">
    <property type="protein sequence ID" value="MDB7982547.1"/>
    <property type="molecule type" value="Genomic_DNA"/>
</dbReference>
<dbReference type="Proteomes" id="UP001212981">
    <property type="component" value="Unassembled WGS sequence"/>
</dbReference>
<dbReference type="InterPro" id="IPR003188">
    <property type="entry name" value="PTS_IIA_lac/cel"/>
</dbReference>
<protein>
    <submittedName>
        <fullName evidence="6">PTS lactose/cellobiose transporter subunit IIA</fullName>
    </submittedName>
</protein>
<proteinExistence type="predicted"/>
<feature type="modified residue" description="Phosphohistidine; by HPr" evidence="5">
    <location>
        <position position="81"/>
    </location>
</feature>
<keyword evidence="1" id="KW-0813">Transport</keyword>